<evidence type="ECO:0000256" key="2">
    <source>
        <dbReference type="ARBA" id="ARBA00007373"/>
    </source>
</evidence>
<gene>
    <name evidence="7" type="ORF">A3Q56_05313</name>
</gene>
<evidence type="ECO:0000259" key="6">
    <source>
        <dbReference type="Pfam" id="PF08801"/>
    </source>
</evidence>
<dbReference type="GO" id="GO:0006606">
    <property type="term" value="P:protein import into nucleus"/>
    <property type="evidence" value="ECO:0007669"/>
    <property type="project" value="TreeGrafter"/>
</dbReference>
<dbReference type="InterPro" id="IPR007187">
    <property type="entry name" value="Nucleoporin_Nup133/Nup155_C"/>
</dbReference>
<feature type="domain" description="Nucleoporin Nup133/Nup155-like C-terminal" evidence="5">
    <location>
        <begin position="653"/>
        <end position="1335"/>
    </location>
</feature>
<dbReference type="GO" id="GO:0044611">
    <property type="term" value="C:nuclear pore inner ring"/>
    <property type="evidence" value="ECO:0007669"/>
    <property type="project" value="TreeGrafter"/>
</dbReference>
<accession>A0A177AYA8</accession>
<evidence type="ECO:0000256" key="4">
    <source>
        <dbReference type="ARBA" id="ARBA00023242"/>
    </source>
</evidence>
<keyword evidence="4" id="KW-0539">Nucleus</keyword>
<sequence>MNLDKHLKNDDYLCGKSYISDTRTRENGQFDDKNLSSEVYARINYSFEKGLSYDDAVDASQIKKATIILNSHLKEHGNLPDMYNKLRENDVRPFSVSGRKPTDYFEETIVNPESTNFMHNEIKSIDSYPIPAFVYRHKQYSEVNSANSLMGLCHDIKRAWLILKNIIYMWNYENGSDLSYFEGIQDQIVDAVLIKPDKNIMSGEYLYLFVITTIQDLIVLGVVNLNKVDSIDGIKPGLQSKPLYVKALESTVFLKSHVTQDKRLFLADNAGNLQELVYQNQSNWFFSKFSIINHSSSIILKLIPKYFINSDVIIQITSDYTRNFLYTLHQSGTICVYLLKENSSISKISSLDLSTIKCLVGKHIVDLDRTKISTLIHISPILATESCVLTLVAVSNSGFRLYFTIYDIIEGIPRDNVSQLSLIHLRFPPGYNIENSEQRPTTIKKAFYSAGTLVMISSVSENNDIVWVVSSNYSNINSKSFTETTDVMKFNGGILSISDRIISISTPESFLMNSKNSNFKRPPTNLTNHLILKNLIFIQTSEGTFVLTKMSQTSRLETILSQKTPNVSNLTTYFNQKQNANACVDCIQLICCHLNGTDMMKKQNAFETFRSFGGLCKQLIQQELVNFNDPIAYISEMNGSDESAIAKHFSLIPRLYGIYEYFSRIVSPVWKYNLCNIKLCSNSDNSNFKFTLTYDFMTESIRVLVALYSCTEDLLPHVTLELSSKANGVGMEHVDNIEKQILFIERDLYIGLLQLIKINIELLKVFLLLHEHQLHNFVSNLSAVSFKNFTNLTFENIITTFEGRQCISELLNLLIGKYIQDCAMLDIINSRLRSQCPTFYSSTDADIAKAAELLQPINETNYGYNPQDNYNRILAAVDIYKKNVRHINLYDSCCKLARSNAFCMIIDICLLKAKIVDPNSPTNLSDSRKRLNLSQHQDFIPEIISYRMDCYKPIFIFLDYLLYFGQSHPSQNNFIMPKDYSRKDADKEFENMYVIALKSSDPIFHTQLYDWLFSRELITKLRQINTEYFEEYLYNIIEKDQDNVECLDIFWRFMVRNKRYLYASKILHKMAMRCSDSLKLQERIEILSRALLNSKLAFKNDESITLIKVLEDKIEVTKIQQEALQILQTTDKSLQDDDLAYDIYLLNHNILDINMLYRDIAEKRNMYTVKLNILYCANVCEMELIELIWSDIINEVFDNFYKLTHESIESKPDRSAIISQKFVNIIKVYKNRRSHLPLPIVFNLIANRANQFNFNKYFVVDCFLLAGISFVDVILALDKVIQENMEYWQKHADPYYLHDMFLKVVLRFLDLDYTKLEKHDSMEVQTTLSEIISNYLRHFKTDPITPDNKLISSMTNKFTQIQDLFS</sequence>
<dbReference type="GO" id="GO:0036228">
    <property type="term" value="P:protein localization to nuclear inner membrane"/>
    <property type="evidence" value="ECO:0007669"/>
    <property type="project" value="TreeGrafter"/>
</dbReference>
<dbReference type="Proteomes" id="UP000078046">
    <property type="component" value="Unassembled WGS sequence"/>
</dbReference>
<organism evidence="7 8">
    <name type="scientific">Intoshia linei</name>
    <dbReference type="NCBI Taxonomy" id="1819745"/>
    <lineage>
        <taxon>Eukaryota</taxon>
        <taxon>Metazoa</taxon>
        <taxon>Spiralia</taxon>
        <taxon>Lophotrochozoa</taxon>
        <taxon>Mesozoa</taxon>
        <taxon>Orthonectida</taxon>
        <taxon>Rhopaluridae</taxon>
        <taxon>Intoshia</taxon>
    </lineage>
</organism>
<dbReference type="PANTHER" id="PTHR10350:SF6">
    <property type="entry name" value="NUCLEAR PORE COMPLEX PROTEIN NUP155"/>
    <property type="match status" value="1"/>
</dbReference>
<dbReference type="Gene3D" id="1.25.40.440">
    <property type="entry name" value="Nucleoporin, helical domain, central subdomain"/>
    <property type="match status" value="1"/>
</dbReference>
<dbReference type="PANTHER" id="PTHR10350">
    <property type="entry name" value="NUCLEAR PORE COMPLEX PROTEIN NUP155"/>
    <property type="match status" value="1"/>
</dbReference>
<dbReference type="Gene3D" id="1.25.40.450">
    <property type="entry name" value="Nucleoporin, helical domain, N-terminal subdomain"/>
    <property type="match status" value="1"/>
</dbReference>
<dbReference type="GO" id="GO:0006405">
    <property type="term" value="P:RNA export from nucleus"/>
    <property type="evidence" value="ECO:0007669"/>
    <property type="project" value="TreeGrafter"/>
</dbReference>
<comment type="subcellular location">
    <subcellularLocation>
        <location evidence="1">Nucleus</location>
    </subcellularLocation>
</comment>
<evidence type="ECO:0000256" key="1">
    <source>
        <dbReference type="ARBA" id="ARBA00004123"/>
    </source>
</evidence>
<reference evidence="7 8" key="1">
    <citation type="submission" date="2016-04" db="EMBL/GenBank/DDBJ databases">
        <title>The genome of Intoshia linei affirms orthonectids as highly simplified spiralians.</title>
        <authorList>
            <person name="Mikhailov K.V."/>
            <person name="Slusarev G.S."/>
            <person name="Nikitin M.A."/>
            <person name="Logacheva M.D."/>
            <person name="Penin A."/>
            <person name="Aleoshin V."/>
            <person name="Panchin Y.V."/>
        </authorList>
    </citation>
    <scope>NUCLEOTIDE SEQUENCE [LARGE SCALE GENOMIC DNA]</scope>
    <source>
        <strain evidence="7">Intl2013</strain>
        <tissue evidence="7">Whole animal</tissue>
    </source>
</reference>
<evidence type="ECO:0000259" key="5">
    <source>
        <dbReference type="Pfam" id="PF03177"/>
    </source>
</evidence>
<comment type="similarity">
    <text evidence="2">Belongs to the non-repetitive/WGA-negative nucleoporin family.</text>
</comment>
<keyword evidence="3" id="KW-0813">Transport</keyword>
<dbReference type="Pfam" id="PF08801">
    <property type="entry name" value="Nucleoporin_N"/>
    <property type="match status" value="1"/>
</dbReference>
<dbReference type="Gene3D" id="1.20.58.1780">
    <property type="match status" value="1"/>
</dbReference>
<keyword evidence="8" id="KW-1185">Reference proteome</keyword>
<dbReference type="GO" id="GO:0017056">
    <property type="term" value="F:structural constituent of nuclear pore"/>
    <property type="evidence" value="ECO:0007669"/>
    <property type="project" value="InterPro"/>
</dbReference>
<dbReference type="Pfam" id="PF03177">
    <property type="entry name" value="Nucleoporin_C"/>
    <property type="match status" value="1"/>
</dbReference>
<dbReference type="InterPro" id="IPR014908">
    <property type="entry name" value="Nucleoporin_Nup133/Nup155_N"/>
</dbReference>
<dbReference type="InterPro" id="IPR042533">
    <property type="entry name" value="Nucleoporin_Nup155_C_1"/>
</dbReference>
<feature type="domain" description="Nucleoporin Nup133/Nup155-like N-terminal" evidence="6">
    <location>
        <begin position="129"/>
        <end position="512"/>
    </location>
</feature>
<dbReference type="InterPro" id="IPR042537">
    <property type="entry name" value="Nucleoporin_Nup155_C_2"/>
</dbReference>
<evidence type="ECO:0000313" key="7">
    <source>
        <dbReference type="EMBL" id="OAF66956.1"/>
    </source>
</evidence>
<dbReference type="InterPro" id="IPR004870">
    <property type="entry name" value="Nucleoporin_Nup155"/>
</dbReference>
<dbReference type="Gene3D" id="1.20.120.1880">
    <property type="entry name" value="Nucleoporin, helical C-terminal domain"/>
    <property type="match status" value="1"/>
</dbReference>
<evidence type="ECO:0000313" key="8">
    <source>
        <dbReference type="Proteomes" id="UP000078046"/>
    </source>
</evidence>
<name>A0A177AYA8_9BILA</name>
<evidence type="ECO:0000256" key="3">
    <source>
        <dbReference type="ARBA" id="ARBA00022448"/>
    </source>
</evidence>
<dbReference type="InterPro" id="IPR042538">
    <property type="entry name" value="Nucleoporin_Nup155_C_3"/>
</dbReference>
<dbReference type="GO" id="GO:0000972">
    <property type="term" value="P:transcription-dependent tethering of RNA polymerase II gene DNA at nuclear periphery"/>
    <property type="evidence" value="ECO:0007669"/>
    <property type="project" value="TreeGrafter"/>
</dbReference>
<comment type="caution">
    <text evidence="7">The sequence shown here is derived from an EMBL/GenBank/DDBJ whole genome shotgun (WGS) entry which is preliminary data.</text>
</comment>
<protein>
    <submittedName>
        <fullName evidence="7">Uncharacterized protein</fullName>
    </submittedName>
</protein>
<dbReference type="EMBL" id="LWCA01000783">
    <property type="protein sequence ID" value="OAF66956.1"/>
    <property type="molecule type" value="Genomic_DNA"/>
</dbReference>
<dbReference type="OrthoDB" id="338970at2759"/>
<proteinExistence type="inferred from homology"/>